<evidence type="ECO:0000256" key="1">
    <source>
        <dbReference type="SAM" id="MobiDB-lite"/>
    </source>
</evidence>
<sequence>MGSTLQSTPVNGIPNPEMQVREILMVALECHDRGIIPGHLRPKPRQESNEVGQSRFSTRGSTIFARNVDANSCSLPANIEDEAPEEEHNIVNITSIIV</sequence>
<feature type="region of interest" description="Disordered" evidence="1">
    <location>
        <begin position="35"/>
        <end position="60"/>
    </location>
</feature>
<keyword evidence="3" id="KW-1185">Reference proteome</keyword>
<dbReference type="Proteomes" id="UP000053105">
    <property type="component" value="Unassembled WGS sequence"/>
</dbReference>
<evidence type="ECO:0000313" key="2">
    <source>
        <dbReference type="EMBL" id="KOX67223.1"/>
    </source>
</evidence>
<organism evidence="2 3">
    <name type="scientific">Melipona quadrifasciata</name>
    <dbReference type="NCBI Taxonomy" id="166423"/>
    <lineage>
        <taxon>Eukaryota</taxon>
        <taxon>Metazoa</taxon>
        <taxon>Ecdysozoa</taxon>
        <taxon>Arthropoda</taxon>
        <taxon>Hexapoda</taxon>
        <taxon>Insecta</taxon>
        <taxon>Pterygota</taxon>
        <taxon>Neoptera</taxon>
        <taxon>Endopterygota</taxon>
        <taxon>Hymenoptera</taxon>
        <taxon>Apocrita</taxon>
        <taxon>Aculeata</taxon>
        <taxon>Apoidea</taxon>
        <taxon>Anthophila</taxon>
        <taxon>Apidae</taxon>
        <taxon>Melipona</taxon>
    </lineage>
</organism>
<name>A0A0M8ZPW3_9HYME</name>
<accession>A0A0M8ZPW3</accession>
<feature type="compositionally biased region" description="Polar residues" evidence="1">
    <location>
        <begin position="49"/>
        <end position="60"/>
    </location>
</feature>
<evidence type="ECO:0000313" key="3">
    <source>
        <dbReference type="Proteomes" id="UP000053105"/>
    </source>
</evidence>
<reference evidence="2 3" key="1">
    <citation type="submission" date="2015-07" db="EMBL/GenBank/DDBJ databases">
        <title>The genome of Melipona quadrifasciata.</title>
        <authorList>
            <person name="Pan H."/>
            <person name="Kapheim K."/>
        </authorList>
    </citation>
    <scope>NUCLEOTIDE SEQUENCE [LARGE SCALE GENOMIC DNA]</scope>
    <source>
        <strain evidence="2">0111107301</strain>
        <tissue evidence="2">Whole body</tissue>
    </source>
</reference>
<dbReference type="EMBL" id="KQ438533">
    <property type="protein sequence ID" value="KOX67223.1"/>
    <property type="molecule type" value="Genomic_DNA"/>
</dbReference>
<protein>
    <submittedName>
        <fullName evidence="2">Uncharacterized protein</fullName>
    </submittedName>
</protein>
<proteinExistence type="predicted"/>
<dbReference type="AlphaFoldDB" id="A0A0M8ZPW3"/>
<gene>
    <name evidence="2" type="ORF">WN51_00072</name>
</gene>